<dbReference type="EMBL" id="OW152829">
    <property type="protein sequence ID" value="CAH2047555.1"/>
    <property type="molecule type" value="Genomic_DNA"/>
</dbReference>
<evidence type="ECO:0000313" key="2">
    <source>
        <dbReference type="Proteomes" id="UP000837857"/>
    </source>
</evidence>
<reference evidence="1" key="1">
    <citation type="submission" date="2022-03" db="EMBL/GenBank/DDBJ databases">
        <authorList>
            <person name="Martin H S."/>
        </authorList>
    </citation>
    <scope>NUCLEOTIDE SEQUENCE</scope>
</reference>
<feature type="non-terminal residue" evidence="1">
    <location>
        <position position="190"/>
    </location>
</feature>
<organism evidence="1 2">
    <name type="scientific">Iphiclides podalirius</name>
    <name type="common">scarce swallowtail</name>
    <dbReference type="NCBI Taxonomy" id="110791"/>
    <lineage>
        <taxon>Eukaryota</taxon>
        <taxon>Metazoa</taxon>
        <taxon>Ecdysozoa</taxon>
        <taxon>Arthropoda</taxon>
        <taxon>Hexapoda</taxon>
        <taxon>Insecta</taxon>
        <taxon>Pterygota</taxon>
        <taxon>Neoptera</taxon>
        <taxon>Endopterygota</taxon>
        <taxon>Lepidoptera</taxon>
        <taxon>Glossata</taxon>
        <taxon>Ditrysia</taxon>
        <taxon>Papilionoidea</taxon>
        <taxon>Papilionidae</taxon>
        <taxon>Papilioninae</taxon>
        <taxon>Iphiclides</taxon>
    </lineage>
</organism>
<accession>A0ABN8IAK9</accession>
<protein>
    <submittedName>
        <fullName evidence="1">Uncharacterized protein</fullName>
    </submittedName>
</protein>
<dbReference type="Proteomes" id="UP000837857">
    <property type="component" value="Chromosome 17"/>
</dbReference>
<keyword evidence="2" id="KW-1185">Reference proteome</keyword>
<sequence length="190" mass="20493">MPTKRISLTECLDLDRDVDGDQRTGSATAYEMGCGSSAQVVSGHDAASDGVTTDAKLIGNGHHDDDLPTVVLPDTPARPKPPIAYEIPLEEFDGNRGAAVTPPPHVQRLLQPPTAEITLPHIEEKLAEAEQRRQLILQQRATSAQKRAQKIISAFNETGNINSNMTEILKHGANALTIPPEPRQGADKNI</sequence>
<name>A0ABN8IAK9_9NEOP</name>
<proteinExistence type="predicted"/>
<gene>
    <name evidence="1" type="ORF">IPOD504_LOCUS5831</name>
</gene>
<evidence type="ECO:0000313" key="1">
    <source>
        <dbReference type="EMBL" id="CAH2047555.1"/>
    </source>
</evidence>